<gene>
    <name evidence="1" type="ORF">OR16_03377</name>
</gene>
<evidence type="ECO:0000313" key="1">
    <source>
        <dbReference type="EMBL" id="EHP44282.1"/>
    </source>
</evidence>
<comment type="caution">
    <text evidence="1">The sequence shown here is derived from an EMBL/GenBank/DDBJ whole genome shotgun (WGS) entry which is preliminary data.</text>
</comment>
<dbReference type="Proteomes" id="UP000005808">
    <property type="component" value="Unassembled WGS sequence"/>
</dbReference>
<organism evidence="1 2">
    <name type="scientific">Cupriavidus basilensis OR16</name>
    <dbReference type="NCBI Taxonomy" id="1127483"/>
    <lineage>
        <taxon>Bacteria</taxon>
        <taxon>Pseudomonadati</taxon>
        <taxon>Pseudomonadota</taxon>
        <taxon>Betaproteobacteria</taxon>
        <taxon>Burkholderiales</taxon>
        <taxon>Burkholderiaceae</taxon>
        <taxon>Cupriavidus</taxon>
    </lineage>
</organism>
<proteinExistence type="predicted"/>
<reference evidence="1 2" key="1">
    <citation type="journal article" date="2012" name="J. Bacteriol.">
        <title>De Novo Genome Project of Cupriavidus basilensis OR16.</title>
        <authorList>
            <person name="Cserhati M."/>
            <person name="Kriszt B."/>
            <person name="Szoboszlay S."/>
            <person name="Toth A."/>
            <person name="Szabo I."/>
            <person name="Tancsics A."/>
            <person name="Nagy I."/>
            <person name="Horvath B."/>
            <person name="Nagy I."/>
            <person name="Kukolya J."/>
        </authorList>
    </citation>
    <scope>NUCLEOTIDE SEQUENCE [LARGE SCALE GENOMIC DNA]</scope>
    <source>
        <strain evidence="1 2">OR16</strain>
    </source>
</reference>
<dbReference type="AlphaFoldDB" id="H1RZE0"/>
<protein>
    <submittedName>
        <fullName evidence="1">Uncharacterized protein</fullName>
    </submittedName>
</protein>
<dbReference type="Gene3D" id="3.40.190.10">
    <property type="entry name" value="Periplasmic binding protein-like II"/>
    <property type="match status" value="1"/>
</dbReference>
<name>H1RZE0_9BURK</name>
<accession>H1RZE0</accession>
<sequence length="27" mass="3115">MFGSWAQAQNRHFADGGEFDKICQSRQ</sequence>
<evidence type="ECO:0000313" key="2">
    <source>
        <dbReference type="Proteomes" id="UP000005808"/>
    </source>
</evidence>
<dbReference type="EMBL" id="AHJE01000010">
    <property type="protein sequence ID" value="EHP44282.1"/>
    <property type="molecule type" value="Genomic_DNA"/>
</dbReference>